<dbReference type="EMBL" id="SOEO01000002">
    <property type="protein sequence ID" value="TDX83952.1"/>
    <property type="molecule type" value="Genomic_DNA"/>
</dbReference>
<organism evidence="1 2">
    <name type="scientific">Epilithonimonas xixisoli</name>
    <dbReference type="NCBI Taxonomy" id="1476462"/>
    <lineage>
        <taxon>Bacteria</taxon>
        <taxon>Pseudomonadati</taxon>
        <taxon>Bacteroidota</taxon>
        <taxon>Flavobacteriia</taxon>
        <taxon>Flavobacteriales</taxon>
        <taxon>Weeksellaceae</taxon>
        <taxon>Chryseobacterium group</taxon>
        <taxon>Epilithonimonas</taxon>
    </lineage>
</organism>
<comment type="caution">
    <text evidence="1">The sequence shown here is derived from an EMBL/GenBank/DDBJ whole genome shotgun (WGS) entry which is preliminary data.</text>
</comment>
<dbReference type="Proteomes" id="UP000295313">
    <property type="component" value="Unassembled WGS sequence"/>
</dbReference>
<name>A0A4R8I510_9FLAO</name>
<dbReference type="AlphaFoldDB" id="A0A4R8I510"/>
<keyword evidence="2" id="KW-1185">Reference proteome</keyword>
<reference evidence="1 2" key="1">
    <citation type="submission" date="2019-03" db="EMBL/GenBank/DDBJ databases">
        <title>Genomic Encyclopedia of Type Strains, Phase III (KMG-III): the genomes of soil and plant-associated and newly described type strains.</title>
        <authorList>
            <person name="Whitman W."/>
        </authorList>
    </citation>
    <scope>NUCLEOTIDE SEQUENCE [LARGE SCALE GENOMIC DNA]</scope>
    <source>
        <strain evidence="1 2">CGMCC 1.12802</strain>
    </source>
</reference>
<gene>
    <name evidence="1" type="ORF">B0I22_1540</name>
</gene>
<evidence type="ECO:0000313" key="2">
    <source>
        <dbReference type="Proteomes" id="UP000295313"/>
    </source>
</evidence>
<sequence length="65" mass="7806">MTIRQNGSVYSVETEDKTYRYWLFGIGLIPLHPKPNFAKEFFIRSALKREIFGHKEMEERLKTEK</sequence>
<proteinExistence type="predicted"/>
<protein>
    <submittedName>
        <fullName evidence="1">Uncharacterized protein</fullName>
    </submittedName>
</protein>
<evidence type="ECO:0000313" key="1">
    <source>
        <dbReference type="EMBL" id="TDX83952.1"/>
    </source>
</evidence>
<accession>A0A4R8I510</accession>